<organism evidence="2 3">
    <name type="scientific">Dothidotthia symphoricarpi CBS 119687</name>
    <dbReference type="NCBI Taxonomy" id="1392245"/>
    <lineage>
        <taxon>Eukaryota</taxon>
        <taxon>Fungi</taxon>
        <taxon>Dikarya</taxon>
        <taxon>Ascomycota</taxon>
        <taxon>Pezizomycotina</taxon>
        <taxon>Dothideomycetes</taxon>
        <taxon>Pleosporomycetidae</taxon>
        <taxon>Pleosporales</taxon>
        <taxon>Dothidotthiaceae</taxon>
        <taxon>Dothidotthia</taxon>
    </lineage>
</organism>
<gene>
    <name evidence="2" type="ORF">P153DRAFT_391354</name>
</gene>
<sequence length="128" mass="14445">MTEVGVDSSWKTKKPDAVDLQDPTPSPFEQQNVSMGISFRNKQPSGHHHERTKSGREIFHGQPGSYSMHDHGIIFMVEFEQRWKEKHPEDLTREMTENVKDAGLQFLSLLALCVNAGTSLSVKACHIV</sequence>
<reference evidence="2" key="1">
    <citation type="journal article" date="2020" name="Stud. Mycol.">
        <title>101 Dothideomycetes genomes: a test case for predicting lifestyles and emergence of pathogens.</title>
        <authorList>
            <person name="Haridas S."/>
            <person name="Albert R."/>
            <person name="Binder M."/>
            <person name="Bloem J."/>
            <person name="Labutti K."/>
            <person name="Salamov A."/>
            <person name="Andreopoulos B."/>
            <person name="Baker S."/>
            <person name="Barry K."/>
            <person name="Bills G."/>
            <person name="Bluhm B."/>
            <person name="Cannon C."/>
            <person name="Castanera R."/>
            <person name="Culley D."/>
            <person name="Daum C."/>
            <person name="Ezra D."/>
            <person name="Gonzalez J."/>
            <person name="Henrissat B."/>
            <person name="Kuo A."/>
            <person name="Liang C."/>
            <person name="Lipzen A."/>
            <person name="Lutzoni F."/>
            <person name="Magnuson J."/>
            <person name="Mondo S."/>
            <person name="Nolan M."/>
            <person name="Ohm R."/>
            <person name="Pangilinan J."/>
            <person name="Park H.-J."/>
            <person name="Ramirez L."/>
            <person name="Alfaro M."/>
            <person name="Sun H."/>
            <person name="Tritt A."/>
            <person name="Yoshinaga Y."/>
            <person name="Zwiers L.-H."/>
            <person name="Turgeon B."/>
            <person name="Goodwin S."/>
            <person name="Spatafora J."/>
            <person name="Crous P."/>
            <person name="Grigoriev I."/>
        </authorList>
    </citation>
    <scope>NUCLEOTIDE SEQUENCE</scope>
    <source>
        <strain evidence="2">CBS 119687</strain>
    </source>
</reference>
<dbReference type="InterPro" id="IPR021582">
    <property type="entry name" value="Aim21"/>
</dbReference>
<dbReference type="RefSeq" id="XP_033518021.1">
    <property type="nucleotide sequence ID" value="XM_033671046.1"/>
</dbReference>
<dbReference type="OrthoDB" id="5386574at2759"/>
<keyword evidence="3" id="KW-1185">Reference proteome</keyword>
<evidence type="ECO:0000313" key="2">
    <source>
        <dbReference type="EMBL" id="KAF2123627.1"/>
    </source>
</evidence>
<feature type="region of interest" description="Disordered" evidence="1">
    <location>
        <begin position="1"/>
        <end position="62"/>
    </location>
</feature>
<evidence type="ECO:0000313" key="3">
    <source>
        <dbReference type="Proteomes" id="UP000799771"/>
    </source>
</evidence>
<dbReference type="Proteomes" id="UP000799771">
    <property type="component" value="Unassembled WGS sequence"/>
</dbReference>
<name>A0A6A5ZXY3_9PLEO</name>
<proteinExistence type="predicted"/>
<feature type="compositionally biased region" description="Polar residues" evidence="1">
    <location>
        <begin position="27"/>
        <end position="44"/>
    </location>
</feature>
<evidence type="ECO:0000256" key="1">
    <source>
        <dbReference type="SAM" id="MobiDB-lite"/>
    </source>
</evidence>
<dbReference type="EMBL" id="ML977524">
    <property type="protein sequence ID" value="KAF2123627.1"/>
    <property type="molecule type" value="Genomic_DNA"/>
</dbReference>
<protein>
    <submittedName>
        <fullName evidence="2">Uncharacterized protein</fullName>
    </submittedName>
</protein>
<dbReference type="AlphaFoldDB" id="A0A6A5ZXY3"/>
<dbReference type="Pfam" id="PF11489">
    <property type="entry name" value="Aim21"/>
    <property type="match status" value="1"/>
</dbReference>
<dbReference type="GeneID" id="54411478"/>
<accession>A0A6A5ZXY3</accession>